<evidence type="ECO:0000256" key="15">
    <source>
        <dbReference type="ARBA" id="ARBA00023172"/>
    </source>
</evidence>
<dbReference type="GO" id="GO:0003677">
    <property type="term" value="F:DNA binding"/>
    <property type="evidence" value="ECO:0007669"/>
    <property type="project" value="UniProtKB-KW"/>
</dbReference>
<keyword evidence="4" id="KW-0808">Transferase</keyword>
<accession>A0A3N4VB15</accession>
<dbReference type="InterPro" id="IPR012340">
    <property type="entry name" value="NA-bd_OB-fold"/>
</dbReference>
<feature type="region of interest" description="Disordered" evidence="21">
    <location>
        <begin position="524"/>
        <end position="574"/>
    </location>
</feature>
<dbReference type="Gene3D" id="2.40.50.140">
    <property type="entry name" value="Nucleic acid-binding proteins"/>
    <property type="match status" value="1"/>
</dbReference>
<dbReference type="InterPro" id="IPR033651">
    <property type="entry name" value="PaeLigD_Pol-like"/>
</dbReference>
<protein>
    <recommendedName>
        <fullName evidence="2">DNA ligase (ATP)</fullName>
        <ecNumber evidence="2">6.5.1.1</ecNumber>
    </recommendedName>
    <alternativeName>
        <fullName evidence="19">NHEJ DNA polymerase</fullName>
    </alternativeName>
</protein>
<keyword evidence="8" id="KW-0547">Nucleotide-binding</keyword>
<dbReference type="EMBL" id="RKQN01000002">
    <property type="protein sequence ID" value="RPE79778.1"/>
    <property type="molecule type" value="Genomic_DNA"/>
</dbReference>
<keyword evidence="13" id="KW-0239">DNA-directed DNA polymerase</keyword>
<dbReference type="GO" id="GO:0006310">
    <property type="term" value="P:DNA recombination"/>
    <property type="evidence" value="ECO:0007669"/>
    <property type="project" value="UniProtKB-KW"/>
</dbReference>
<keyword evidence="5" id="KW-0548">Nucleotidyltransferase</keyword>
<feature type="compositionally biased region" description="Basic and acidic residues" evidence="21">
    <location>
        <begin position="14"/>
        <end position="23"/>
    </location>
</feature>
<dbReference type="SUPFAM" id="SSF50249">
    <property type="entry name" value="Nucleic acid-binding proteins"/>
    <property type="match status" value="1"/>
</dbReference>
<dbReference type="NCBIfam" id="TIGR02779">
    <property type="entry name" value="NHEJ_ligase_lig"/>
    <property type="match status" value="1"/>
</dbReference>
<dbReference type="CDD" id="cd07906">
    <property type="entry name" value="Adenylation_DNA_ligase_LigD_LigC"/>
    <property type="match status" value="1"/>
</dbReference>
<evidence type="ECO:0000256" key="19">
    <source>
        <dbReference type="ARBA" id="ARBA00029943"/>
    </source>
</evidence>
<name>A0A3N4VB15_9GAMM</name>
<evidence type="ECO:0000256" key="17">
    <source>
        <dbReference type="ARBA" id="ARBA00023211"/>
    </source>
</evidence>
<evidence type="ECO:0000313" key="23">
    <source>
        <dbReference type="EMBL" id="RPE79778.1"/>
    </source>
</evidence>
<evidence type="ECO:0000313" key="24">
    <source>
        <dbReference type="Proteomes" id="UP000269708"/>
    </source>
</evidence>
<evidence type="ECO:0000256" key="11">
    <source>
        <dbReference type="ARBA" id="ARBA00022839"/>
    </source>
</evidence>
<keyword evidence="14" id="KW-0238">DNA-binding</keyword>
<dbReference type="CDD" id="cd04862">
    <property type="entry name" value="PaeLigD_Pol_like"/>
    <property type="match status" value="1"/>
</dbReference>
<reference evidence="23 24" key="1">
    <citation type="submission" date="2018-11" db="EMBL/GenBank/DDBJ databases">
        <title>Genomic Encyclopedia of Type Strains, Phase IV (KMG-IV): sequencing the most valuable type-strain genomes for metagenomic binning, comparative biology and taxonomic classification.</title>
        <authorList>
            <person name="Goeker M."/>
        </authorList>
    </citation>
    <scope>NUCLEOTIDE SEQUENCE [LARGE SCALE GENOMIC DNA]</scope>
    <source>
        <strain evidence="23 24">DSM 25623</strain>
    </source>
</reference>
<evidence type="ECO:0000256" key="14">
    <source>
        <dbReference type="ARBA" id="ARBA00023125"/>
    </source>
</evidence>
<feature type="region of interest" description="Disordered" evidence="21">
    <location>
        <begin position="190"/>
        <end position="220"/>
    </location>
</feature>
<dbReference type="Gene3D" id="3.30.1490.70">
    <property type="match status" value="1"/>
</dbReference>
<keyword evidence="3 23" id="KW-0436">Ligase</keyword>
<comment type="catalytic activity">
    <reaction evidence="20">
        <text>ATP + (deoxyribonucleotide)n-3'-hydroxyl + 5'-phospho-(deoxyribonucleotide)m = (deoxyribonucleotide)n+m + AMP + diphosphate.</text>
        <dbReference type="EC" id="6.5.1.1"/>
    </reaction>
</comment>
<evidence type="ECO:0000256" key="13">
    <source>
        <dbReference type="ARBA" id="ARBA00022932"/>
    </source>
</evidence>
<dbReference type="GO" id="GO:0005524">
    <property type="term" value="F:ATP binding"/>
    <property type="evidence" value="ECO:0007669"/>
    <property type="project" value="UniProtKB-KW"/>
</dbReference>
<dbReference type="NCBIfam" id="TIGR02777">
    <property type="entry name" value="LigD_PE_dom"/>
    <property type="match status" value="1"/>
</dbReference>
<dbReference type="NCBIfam" id="TIGR02778">
    <property type="entry name" value="ligD_pol"/>
    <property type="match status" value="1"/>
</dbReference>
<gene>
    <name evidence="23" type="ORF">EDC50_1604</name>
</gene>
<sequence>MSLSEYRRKRRFDRTREPAPERAAKSGRAIFVVQLHHARRRHYDFRLQVGDALKSWAVPKGPSFDPKVKRLAAEVEDHPLAYADFEGEIPQGEYGGGHVALFDRGVWATEGDAEAQLAKGHLRFELFGDKLKGAWHLVRTARPARQPEWLLFKAEDEFAGAVEADDLLGDVAPPDGRGGRRAAAAKSATKAAKKTAKPEAAKKTAAAAKPAPRRRRVDWRKRAEALPGARAGKLRDAPFEPQLARLVDQPPAGGEWLHEIKWDGYRLLAVIRDGGARIWSRNALPWTQKVPDIAASLERLGVRQAALDGELIAGAGGQADFGLLQATLAGEKSAALTYVLFDLLHLEGVDLSRVAQVERKALLEALLQRPPPHLAYSSHSVGNGEAAFALAHERGWEGIVSKRASAPYRGGRGDDWRKTKRLASEEFAVVGFTAPKGARAGFGSLLLARPDPRHGWRYAGRVGAGFSDELLRELSARLERGARGEPTVHVAVDDPELRRAKWIEPRLVVEVYYRGFGSQGVLRQPSLKGVRPDKAPDDLLDGDRPAAPGPGRAPARRRAAAKPADAANHAPRLTHPERVVYPDAGITKAEVAAYYQAMADWLLPEIVGRPVSIVRCPQGVERTCFFQKHHTAGLEAVVAVPLKEEGGRDAEYLVVRDLRGLMELVQFNALEFHPWGARAETPDQADRVVFDLDPGPDVPWSEVVAAARLVRERLEQVSLRSYLRTSGGKGLHVVVPLSPGCDWSLVKPFTQAFAESMAQMEPLKFVSTASKRYRKGKIFVDYLRNGRGATSVASFSLRVRAGAPVAMPLRWEELARLRSGAAFDIFSAPKRMRRLKRHPWHGIDAVRQNLDDVSRMLGLAKSR</sequence>
<dbReference type="Pfam" id="PF13298">
    <property type="entry name" value="LigD_N"/>
    <property type="match status" value="1"/>
</dbReference>
<dbReference type="RefSeq" id="WP_123769959.1">
    <property type="nucleotide sequence ID" value="NZ_RKQN01000002.1"/>
</dbReference>
<dbReference type="InterPro" id="IPR014146">
    <property type="entry name" value="LigD_ligase_dom"/>
</dbReference>
<keyword evidence="18" id="KW-0511">Multifunctional enzyme</keyword>
<dbReference type="CDD" id="cd07971">
    <property type="entry name" value="OBF_DNA_ligase_LigD"/>
    <property type="match status" value="1"/>
</dbReference>
<dbReference type="NCBIfam" id="TIGR02776">
    <property type="entry name" value="NHEJ_ligase_prk"/>
    <property type="match status" value="1"/>
</dbReference>
<keyword evidence="24" id="KW-1185">Reference proteome</keyword>
<dbReference type="InterPro" id="IPR052171">
    <property type="entry name" value="NHEJ_LigD"/>
</dbReference>
<evidence type="ECO:0000256" key="16">
    <source>
        <dbReference type="ARBA" id="ARBA00023204"/>
    </source>
</evidence>
<evidence type="ECO:0000256" key="1">
    <source>
        <dbReference type="ARBA" id="ARBA00001936"/>
    </source>
</evidence>
<proteinExistence type="predicted"/>
<dbReference type="OrthoDB" id="9802472at2"/>
<evidence type="ECO:0000256" key="8">
    <source>
        <dbReference type="ARBA" id="ARBA00022741"/>
    </source>
</evidence>
<organism evidence="23 24">
    <name type="scientific">Vulcaniibacterium tengchongense</name>
    <dbReference type="NCBI Taxonomy" id="1273429"/>
    <lineage>
        <taxon>Bacteria</taxon>
        <taxon>Pseudomonadati</taxon>
        <taxon>Pseudomonadota</taxon>
        <taxon>Gammaproteobacteria</taxon>
        <taxon>Lysobacterales</taxon>
        <taxon>Lysobacteraceae</taxon>
        <taxon>Vulcaniibacterium</taxon>
    </lineage>
</organism>
<evidence type="ECO:0000256" key="21">
    <source>
        <dbReference type="SAM" id="MobiDB-lite"/>
    </source>
</evidence>
<dbReference type="GO" id="GO:0004527">
    <property type="term" value="F:exonuclease activity"/>
    <property type="evidence" value="ECO:0007669"/>
    <property type="project" value="UniProtKB-KW"/>
</dbReference>
<comment type="cofactor">
    <cofactor evidence="1">
        <name>Mn(2+)</name>
        <dbReference type="ChEBI" id="CHEBI:29035"/>
    </cofactor>
</comment>
<evidence type="ECO:0000256" key="6">
    <source>
        <dbReference type="ARBA" id="ARBA00022722"/>
    </source>
</evidence>
<evidence type="ECO:0000256" key="2">
    <source>
        <dbReference type="ARBA" id="ARBA00012727"/>
    </source>
</evidence>
<evidence type="ECO:0000256" key="3">
    <source>
        <dbReference type="ARBA" id="ARBA00022598"/>
    </source>
</evidence>
<dbReference type="PANTHER" id="PTHR42705">
    <property type="entry name" value="BIFUNCTIONAL NON-HOMOLOGOUS END JOINING PROTEIN LIGD"/>
    <property type="match status" value="1"/>
</dbReference>
<keyword evidence="6" id="KW-0540">Nuclease</keyword>
<feature type="domain" description="ATP-dependent DNA ligase family profile" evidence="22">
    <location>
        <begin position="329"/>
        <end position="421"/>
    </location>
</feature>
<feature type="compositionally biased region" description="Low complexity" evidence="21">
    <location>
        <begin position="561"/>
        <end position="571"/>
    </location>
</feature>
<dbReference type="InterPro" id="IPR012310">
    <property type="entry name" value="DNA_ligase_ATP-dep_cent"/>
</dbReference>
<keyword evidence="12" id="KW-0067">ATP-binding</keyword>
<evidence type="ECO:0000256" key="10">
    <source>
        <dbReference type="ARBA" id="ARBA00022801"/>
    </source>
</evidence>
<dbReference type="GO" id="GO:0003910">
    <property type="term" value="F:DNA ligase (ATP) activity"/>
    <property type="evidence" value="ECO:0007669"/>
    <property type="project" value="UniProtKB-EC"/>
</dbReference>
<keyword evidence="15" id="KW-0233">DNA recombination</keyword>
<dbReference type="Proteomes" id="UP000269708">
    <property type="component" value="Unassembled WGS sequence"/>
</dbReference>
<evidence type="ECO:0000256" key="9">
    <source>
        <dbReference type="ARBA" id="ARBA00022763"/>
    </source>
</evidence>
<evidence type="ECO:0000259" key="22">
    <source>
        <dbReference type="PROSITE" id="PS50160"/>
    </source>
</evidence>
<evidence type="ECO:0000256" key="12">
    <source>
        <dbReference type="ARBA" id="ARBA00022840"/>
    </source>
</evidence>
<keyword evidence="7" id="KW-0479">Metal-binding</keyword>
<dbReference type="Pfam" id="PF01068">
    <property type="entry name" value="DNA_ligase_A_M"/>
    <property type="match status" value="1"/>
</dbReference>
<dbReference type="GO" id="GO:0006281">
    <property type="term" value="P:DNA repair"/>
    <property type="evidence" value="ECO:0007669"/>
    <property type="project" value="UniProtKB-KW"/>
</dbReference>
<dbReference type="GO" id="GO:0003887">
    <property type="term" value="F:DNA-directed DNA polymerase activity"/>
    <property type="evidence" value="ECO:0007669"/>
    <property type="project" value="UniProtKB-KW"/>
</dbReference>
<feature type="compositionally biased region" description="Basic and acidic residues" evidence="21">
    <location>
        <begin position="530"/>
        <end position="544"/>
    </location>
</feature>
<evidence type="ECO:0000256" key="20">
    <source>
        <dbReference type="ARBA" id="ARBA00034003"/>
    </source>
</evidence>
<dbReference type="EC" id="6.5.1.1" evidence="2"/>
<evidence type="ECO:0000256" key="5">
    <source>
        <dbReference type="ARBA" id="ARBA00022695"/>
    </source>
</evidence>
<dbReference type="InterPro" id="IPR014144">
    <property type="entry name" value="LigD_PE_domain"/>
</dbReference>
<dbReference type="Pfam" id="PF21686">
    <property type="entry name" value="LigD_Prim-Pol"/>
    <property type="match status" value="1"/>
</dbReference>
<keyword evidence="9" id="KW-0227">DNA damage</keyword>
<dbReference type="Pfam" id="PF04679">
    <property type="entry name" value="DNA_ligase_A_C"/>
    <property type="match status" value="1"/>
</dbReference>
<dbReference type="PANTHER" id="PTHR42705:SF2">
    <property type="entry name" value="BIFUNCTIONAL NON-HOMOLOGOUS END JOINING PROTEIN LIGD"/>
    <property type="match status" value="1"/>
</dbReference>
<dbReference type="AlphaFoldDB" id="A0A3N4VB15"/>
<evidence type="ECO:0000256" key="18">
    <source>
        <dbReference type="ARBA" id="ARBA00023268"/>
    </source>
</evidence>
<dbReference type="GO" id="GO:0046872">
    <property type="term" value="F:metal ion binding"/>
    <property type="evidence" value="ECO:0007669"/>
    <property type="project" value="UniProtKB-KW"/>
</dbReference>
<keyword evidence="11" id="KW-0269">Exonuclease</keyword>
<feature type="region of interest" description="Disordered" evidence="21">
    <location>
        <begin position="1"/>
        <end position="23"/>
    </location>
</feature>
<dbReference type="Gene3D" id="3.30.470.30">
    <property type="entry name" value="DNA ligase/mRNA capping enzyme"/>
    <property type="match status" value="1"/>
</dbReference>
<dbReference type="InterPro" id="IPR014145">
    <property type="entry name" value="LigD_pol_dom"/>
</dbReference>
<evidence type="ECO:0000256" key="7">
    <source>
        <dbReference type="ARBA" id="ARBA00022723"/>
    </source>
</evidence>
<dbReference type="InterPro" id="IPR014143">
    <property type="entry name" value="NHEJ_ligase_prk"/>
</dbReference>
<dbReference type="InterPro" id="IPR012309">
    <property type="entry name" value="DNA_ligase_ATP-dep_C"/>
</dbReference>
<dbReference type="PROSITE" id="PS50160">
    <property type="entry name" value="DNA_LIGASE_A3"/>
    <property type="match status" value="1"/>
</dbReference>
<keyword evidence="17" id="KW-0464">Manganese</keyword>
<evidence type="ECO:0000256" key="4">
    <source>
        <dbReference type="ARBA" id="ARBA00022679"/>
    </source>
</evidence>
<keyword evidence="10" id="KW-0378">Hydrolase</keyword>
<keyword evidence="16" id="KW-0234">DNA repair</keyword>
<dbReference type="Gene3D" id="3.90.920.10">
    <property type="entry name" value="DNA primase, PRIM domain"/>
    <property type="match status" value="1"/>
</dbReference>
<comment type="caution">
    <text evidence="23">The sequence shown here is derived from an EMBL/GenBank/DDBJ whole genome shotgun (WGS) entry which is preliminary data.</text>
</comment>
<dbReference type="SUPFAM" id="SSF56091">
    <property type="entry name" value="DNA ligase/mRNA capping enzyme, catalytic domain"/>
    <property type="match status" value="1"/>
</dbReference>